<evidence type="ECO:0000313" key="9">
    <source>
        <dbReference type="Proteomes" id="UP001391051"/>
    </source>
</evidence>
<dbReference type="Gene3D" id="3.30.160.60">
    <property type="entry name" value="Classic Zinc Finger"/>
    <property type="match status" value="1"/>
</dbReference>
<protein>
    <recommendedName>
        <fullName evidence="7">C2H2-type domain-containing protein</fullName>
    </recommendedName>
</protein>
<dbReference type="PROSITE" id="PS50157">
    <property type="entry name" value="ZINC_FINGER_C2H2_2"/>
    <property type="match status" value="2"/>
</dbReference>
<proteinExistence type="predicted"/>
<keyword evidence="3 5" id="KW-0863">Zinc-finger</keyword>
<feature type="domain" description="C2H2-type" evidence="7">
    <location>
        <begin position="109"/>
        <end position="134"/>
    </location>
</feature>
<dbReference type="InterPro" id="IPR013087">
    <property type="entry name" value="Znf_C2H2_type"/>
</dbReference>
<dbReference type="PANTHER" id="PTHR24409">
    <property type="entry name" value="ZINC FINGER PROTEIN 142"/>
    <property type="match status" value="1"/>
</dbReference>
<sequence>MGSYQPAHPTPFPSTDDQEDWNTFFDFSGAAQPGFPVYGQGMFGGFAGIVEPPDYYAGYAPDMQGPPISFENHTSRFLAPDDTQWHPSRLAMDFRSPHGQPHHPPADAFHCGMHSCHMTFSSDNLLARHQRFHAPHHWVVSETPFRCECGEKCARLDTLCRHIQRFQFSILGFRCHQPGCTKVFKRKDHLVQHLRHLHKFSDGEVREEFPIHRKVIRLTNPVCPFPSCPYHRDESFKNQPHDYQEANMPFAKQSDYTKHMKNDHDWSPYPCNISYCDKSGKKGYFKLENLQKHRDEQYPEVAPLDTEQ</sequence>
<evidence type="ECO:0000256" key="1">
    <source>
        <dbReference type="ARBA" id="ARBA00022723"/>
    </source>
</evidence>
<keyword evidence="1" id="KW-0479">Metal-binding</keyword>
<accession>A0ABR1PWM2</accession>
<gene>
    <name evidence="8" type="ORF">PG986_013794</name>
</gene>
<name>A0ABR1PWM2_9PEZI</name>
<keyword evidence="2" id="KW-0677">Repeat</keyword>
<evidence type="ECO:0000256" key="6">
    <source>
        <dbReference type="SAM" id="MobiDB-lite"/>
    </source>
</evidence>
<dbReference type="PANTHER" id="PTHR24409:SF295">
    <property type="entry name" value="AZ2-RELATED"/>
    <property type="match status" value="1"/>
</dbReference>
<evidence type="ECO:0000256" key="5">
    <source>
        <dbReference type="PROSITE-ProRule" id="PRU00042"/>
    </source>
</evidence>
<keyword evidence="4" id="KW-0862">Zinc</keyword>
<evidence type="ECO:0000256" key="2">
    <source>
        <dbReference type="ARBA" id="ARBA00022737"/>
    </source>
</evidence>
<feature type="domain" description="C2H2-type" evidence="7">
    <location>
        <begin position="173"/>
        <end position="198"/>
    </location>
</feature>
<dbReference type="RefSeq" id="XP_066694159.1">
    <property type="nucleotide sequence ID" value="XM_066850016.1"/>
</dbReference>
<comment type="caution">
    <text evidence="8">The sequence shown here is derived from an EMBL/GenBank/DDBJ whole genome shotgun (WGS) entry which is preliminary data.</text>
</comment>
<reference evidence="8 9" key="1">
    <citation type="submission" date="2023-01" db="EMBL/GenBank/DDBJ databases">
        <title>Analysis of 21 Apiospora genomes using comparative genomics revels a genus with tremendous synthesis potential of carbohydrate active enzymes and secondary metabolites.</title>
        <authorList>
            <person name="Sorensen T."/>
        </authorList>
    </citation>
    <scope>NUCLEOTIDE SEQUENCE [LARGE SCALE GENOMIC DNA]</scope>
    <source>
        <strain evidence="8 9">CBS 24483</strain>
    </source>
</reference>
<feature type="region of interest" description="Disordered" evidence="6">
    <location>
        <begin position="1"/>
        <end position="21"/>
    </location>
</feature>
<dbReference type="SMART" id="SM00355">
    <property type="entry name" value="ZnF_C2H2"/>
    <property type="match status" value="2"/>
</dbReference>
<dbReference type="GeneID" id="92083078"/>
<dbReference type="PROSITE" id="PS00028">
    <property type="entry name" value="ZINC_FINGER_C2H2_1"/>
    <property type="match status" value="2"/>
</dbReference>
<organism evidence="8 9">
    <name type="scientific">Apiospora aurea</name>
    <dbReference type="NCBI Taxonomy" id="335848"/>
    <lineage>
        <taxon>Eukaryota</taxon>
        <taxon>Fungi</taxon>
        <taxon>Dikarya</taxon>
        <taxon>Ascomycota</taxon>
        <taxon>Pezizomycotina</taxon>
        <taxon>Sordariomycetes</taxon>
        <taxon>Xylariomycetidae</taxon>
        <taxon>Amphisphaeriales</taxon>
        <taxon>Apiosporaceae</taxon>
        <taxon>Apiospora</taxon>
    </lineage>
</organism>
<dbReference type="Pfam" id="PF00096">
    <property type="entry name" value="zf-C2H2"/>
    <property type="match status" value="1"/>
</dbReference>
<evidence type="ECO:0000256" key="3">
    <source>
        <dbReference type="ARBA" id="ARBA00022771"/>
    </source>
</evidence>
<evidence type="ECO:0000256" key="4">
    <source>
        <dbReference type="ARBA" id="ARBA00022833"/>
    </source>
</evidence>
<dbReference type="Proteomes" id="UP001391051">
    <property type="component" value="Unassembled WGS sequence"/>
</dbReference>
<dbReference type="EMBL" id="JAQQWE010000009">
    <property type="protein sequence ID" value="KAK7941407.1"/>
    <property type="molecule type" value="Genomic_DNA"/>
</dbReference>
<evidence type="ECO:0000313" key="8">
    <source>
        <dbReference type="EMBL" id="KAK7941407.1"/>
    </source>
</evidence>
<evidence type="ECO:0000259" key="7">
    <source>
        <dbReference type="PROSITE" id="PS50157"/>
    </source>
</evidence>
<keyword evidence="9" id="KW-1185">Reference proteome</keyword>